<evidence type="ECO:0000313" key="1">
    <source>
        <dbReference type="EMBL" id="CAD0153489.1"/>
    </source>
</evidence>
<organism evidence="1 2">
    <name type="scientific">Streptococcus thermophilus</name>
    <dbReference type="NCBI Taxonomy" id="1308"/>
    <lineage>
        <taxon>Bacteria</taxon>
        <taxon>Bacillati</taxon>
        <taxon>Bacillota</taxon>
        <taxon>Bacilli</taxon>
        <taxon>Lactobacillales</taxon>
        <taxon>Streptococcaceae</taxon>
        <taxon>Streptococcus</taxon>
    </lineage>
</organism>
<name>A0A7U7C7F1_STRTR</name>
<proteinExistence type="predicted"/>
<sequence length="48" mass="5189">MMSHLIDKVISFTVSLQTSNEIKNSKSAPQNINSPKPSPNSVEASETT</sequence>
<evidence type="ECO:0000313" key="2">
    <source>
        <dbReference type="Proteomes" id="UP000509791"/>
    </source>
</evidence>
<gene>
    <name evidence="1" type="ORF">STHERMO_2210</name>
</gene>
<dbReference type="AlphaFoldDB" id="A0A7U7C7F1"/>
<reference evidence="1 2" key="1">
    <citation type="submission" date="2020-06" db="EMBL/GenBank/DDBJ databases">
        <authorList>
            <person name="Chuat V."/>
        </authorList>
    </citation>
    <scope>NUCLEOTIDE SEQUENCE [LARGE SCALE GENOMIC DNA]</scope>
    <source>
        <strain evidence="1">STH_CIRM_998</strain>
    </source>
</reference>
<dbReference type="EMBL" id="LR822027">
    <property type="protein sequence ID" value="CAD0153489.1"/>
    <property type="molecule type" value="Genomic_DNA"/>
</dbReference>
<dbReference type="Proteomes" id="UP000509791">
    <property type="component" value="Chromosome"/>
</dbReference>
<accession>A0A7U7C7F1</accession>
<protein>
    <submittedName>
        <fullName evidence="1">Uncharacterized protein</fullName>
    </submittedName>
</protein>